<proteinExistence type="predicted"/>
<evidence type="ECO:0000313" key="1">
    <source>
        <dbReference type="EMBL" id="GBN81818.1"/>
    </source>
</evidence>
<sequence length="98" mass="11478">IQLTYGESDCNEQDDVHVCRKRYPMRWILKHQMFGRLQGRLSDTVSVEGCHRIWERTTRTSEVEKMVLPRVIAPAISTQFGSSQTIAWRILHSNQLHL</sequence>
<accession>A0A4Y2S0Z0</accession>
<name>A0A4Y2S0Z0_ARAVE</name>
<feature type="non-terminal residue" evidence="1">
    <location>
        <position position="1"/>
    </location>
</feature>
<comment type="caution">
    <text evidence="1">The sequence shown here is derived from an EMBL/GenBank/DDBJ whole genome shotgun (WGS) entry which is preliminary data.</text>
</comment>
<dbReference type="EMBL" id="BGPR01019406">
    <property type="protein sequence ID" value="GBN81818.1"/>
    <property type="molecule type" value="Genomic_DNA"/>
</dbReference>
<keyword evidence="2" id="KW-1185">Reference proteome</keyword>
<dbReference type="Proteomes" id="UP000499080">
    <property type="component" value="Unassembled WGS sequence"/>
</dbReference>
<gene>
    <name evidence="1" type="ORF">AVEN_199126_1</name>
</gene>
<organism evidence="1 2">
    <name type="scientific">Araneus ventricosus</name>
    <name type="common">Orbweaver spider</name>
    <name type="synonym">Epeira ventricosa</name>
    <dbReference type="NCBI Taxonomy" id="182803"/>
    <lineage>
        <taxon>Eukaryota</taxon>
        <taxon>Metazoa</taxon>
        <taxon>Ecdysozoa</taxon>
        <taxon>Arthropoda</taxon>
        <taxon>Chelicerata</taxon>
        <taxon>Arachnida</taxon>
        <taxon>Araneae</taxon>
        <taxon>Araneomorphae</taxon>
        <taxon>Entelegynae</taxon>
        <taxon>Araneoidea</taxon>
        <taxon>Araneidae</taxon>
        <taxon>Araneus</taxon>
    </lineage>
</organism>
<protein>
    <submittedName>
        <fullName evidence="1">Uncharacterized protein</fullName>
    </submittedName>
</protein>
<reference evidence="1 2" key="1">
    <citation type="journal article" date="2019" name="Sci. Rep.">
        <title>Orb-weaving spider Araneus ventricosus genome elucidates the spidroin gene catalogue.</title>
        <authorList>
            <person name="Kono N."/>
            <person name="Nakamura H."/>
            <person name="Ohtoshi R."/>
            <person name="Moran D.A.P."/>
            <person name="Shinohara A."/>
            <person name="Yoshida Y."/>
            <person name="Fujiwara M."/>
            <person name="Mori M."/>
            <person name="Tomita M."/>
            <person name="Arakawa K."/>
        </authorList>
    </citation>
    <scope>NUCLEOTIDE SEQUENCE [LARGE SCALE GENOMIC DNA]</scope>
</reference>
<evidence type="ECO:0000313" key="2">
    <source>
        <dbReference type="Proteomes" id="UP000499080"/>
    </source>
</evidence>
<dbReference type="AlphaFoldDB" id="A0A4Y2S0Z0"/>